<reference evidence="4 5" key="1">
    <citation type="submission" date="2016-02" db="EMBL/GenBank/DDBJ databases">
        <title>Genome sequence of Moorella mulderi DSM 14980.</title>
        <authorList>
            <person name="Poehlein A."/>
            <person name="Daniel R."/>
        </authorList>
    </citation>
    <scope>NUCLEOTIDE SEQUENCE [LARGE SCALE GENOMIC DNA]</scope>
    <source>
        <strain evidence="4 5">DSM 14980</strain>
    </source>
</reference>
<gene>
    <name evidence="4" type="primary">paaI_2</name>
    <name evidence="4" type="ORF">MOMUL_24630</name>
</gene>
<dbReference type="PANTHER" id="PTHR21660:SF1">
    <property type="entry name" value="ACYL-COENZYME A THIOESTERASE 13"/>
    <property type="match status" value="1"/>
</dbReference>
<dbReference type="Proteomes" id="UP000075670">
    <property type="component" value="Unassembled WGS sequence"/>
</dbReference>
<dbReference type="NCBIfam" id="TIGR00369">
    <property type="entry name" value="unchar_dom_1"/>
    <property type="match status" value="1"/>
</dbReference>
<keyword evidence="5" id="KW-1185">Reference proteome</keyword>
<dbReference type="InterPro" id="IPR003736">
    <property type="entry name" value="PAAI_dom"/>
</dbReference>
<evidence type="ECO:0000313" key="5">
    <source>
        <dbReference type="Proteomes" id="UP000075670"/>
    </source>
</evidence>
<dbReference type="CDD" id="cd03443">
    <property type="entry name" value="PaaI_thioesterase"/>
    <property type="match status" value="1"/>
</dbReference>
<sequence length="140" mass="15016">MGGDFSWAAGELDAEKWQAIVQPDNPFTELIGIEVAGVGPGRSLVRLKVLPRHLNSWRILHGGVYAALADRAMSIAVRSIGRQAVTLNLQVGYLRPVEAGQVVECRGMVIHNGERIVVTEARMAVAGQPVATAGGIFYVK</sequence>
<dbReference type="PATRIC" id="fig|1122241.3.peg.2625"/>
<dbReference type="EC" id="3.1.2.-" evidence="4"/>
<proteinExistence type="inferred from homology"/>
<dbReference type="Pfam" id="PF03061">
    <property type="entry name" value="4HBT"/>
    <property type="match status" value="1"/>
</dbReference>
<dbReference type="SUPFAM" id="SSF54637">
    <property type="entry name" value="Thioesterase/thiol ester dehydrase-isomerase"/>
    <property type="match status" value="1"/>
</dbReference>
<accession>A0A151AUI4</accession>
<evidence type="ECO:0000256" key="2">
    <source>
        <dbReference type="ARBA" id="ARBA00022801"/>
    </source>
</evidence>
<evidence type="ECO:0000259" key="3">
    <source>
        <dbReference type="Pfam" id="PF03061"/>
    </source>
</evidence>
<dbReference type="GO" id="GO:0047617">
    <property type="term" value="F:fatty acyl-CoA hydrolase activity"/>
    <property type="evidence" value="ECO:0007669"/>
    <property type="project" value="InterPro"/>
</dbReference>
<dbReference type="EMBL" id="LTBC01000013">
    <property type="protein sequence ID" value="KYH31232.1"/>
    <property type="molecule type" value="Genomic_DNA"/>
</dbReference>
<dbReference type="InterPro" id="IPR039298">
    <property type="entry name" value="ACOT13"/>
</dbReference>
<dbReference type="RefSeq" id="WP_062285251.1">
    <property type="nucleotide sequence ID" value="NZ_LTBC01000013.1"/>
</dbReference>
<keyword evidence="2 4" id="KW-0378">Hydrolase</keyword>
<dbReference type="AlphaFoldDB" id="A0A151AUI4"/>
<evidence type="ECO:0000313" key="4">
    <source>
        <dbReference type="EMBL" id="KYH31232.1"/>
    </source>
</evidence>
<organism evidence="4 5">
    <name type="scientific">Moorella mulderi DSM 14980</name>
    <dbReference type="NCBI Taxonomy" id="1122241"/>
    <lineage>
        <taxon>Bacteria</taxon>
        <taxon>Bacillati</taxon>
        <taxon>Bacillota</taxon>
        <taxon>Clostridia</taxon>
        <taxon>Neomoorellales</taxon>
        <taxon>Neomoorellaceae</taxon>
        <taxon>Neomoorella</taxon>
    </lineage>
</organism>
<comment type="caution">
    <text evidence="4">The sequence shown here is derived from an EMBL/GenBank/DDBJ whole genome shotgun (WGS) entry which is preliminary data.</text>
</comment>
<dbReference type="InterPro" id="IPR006683">
    <property type="entry name" value="Thioestr_dom"/>
</dbReference>
<dbReference type="InterPro" id="IPR029069">
    <property type="entry name" value="HotDog_dom_sf"/>
</dbReference>
<feature type="domain" description="Thioesterase" evidence="3">
    <location>
        <begin position="59"/>
        <end position="123"/>
    </location>
</feature>
<dbReference type="OrthoDB" id="286702at2"/>
<evidence type="ECO:0000256" key="1">
    <source>
        <dbReference type="ARBA" id="ARBA00008324"/>
    </source>
</evidence>
<comment type="similarity">
    <text evidence="1">Belongs to the thioesterase PaaI family.</text>
</comment>
<name>A0A151AUI4_9FIRM</name>
<dbReference type="Gene3D" id="3.10.129.10">
    <property type="entry name" value="Hotdog Thioesterase"/>
    <property type="match status" value="1"/>
</dbReference>
<protein>
    <submittedName>
        <fullName evidence="4">Acyl-coenzyme A thioesterase PaaI</fullName>
        <ecNumber evidence="4">3.1.2.-</ecNumber>
    </submittedName>
</protein>
<dbReference type="PANTHER" id="PTHR21660">
    <property type="entry name" value="THIOESTERASE SUPERFAMILY MEMBER-RELATED"/>
    <property type="match status" value="1"/>
</dbReference>